<evidence type="ECO:0000256" key="1">
    <source>
        <dbReference type="ARBA" id="ARBA00004141"/>
    </source>
</evidence>
<evidence type="ECO:0000256" key="2">
    <source>
        <dbReference type="ARBA" id="ARBA00022448"/>
    </source>
</evidence>
<proteinExistence type="predicted"/>
<dbReference type="InterPro" id="IPR013057">
    <property type="entry name" value="AA_transpt_TM"/>
</dbReference>
<keyword evidence="2" id="KW-0813">Transport</keyword>
<feature type="transmembrane region" description="Helical" evidence="7">
    <location>
        <begin position="240"/>
        <end position="263"/>
    </location>
</feature>
<dbReference type="GO" id="GO:0015179">
    <property type="term" value="F:L-amino acid transmembrane transporter activity"/>
    <property type="evidence" value="ECO:0007669"/>
    <property type="project" value="TreeGrafter"/>
</dbReference>
<keyword evidence="3 7" id="KW-0812">Transmembrane</keyword>
<organism evidence="9 10">
    <name type="scientific">Clitoria ternatea</name>
    <name type="common">Butterfly pea</name>
    <dbReference type="NCBI Taxonomy" id="43366"/>
    <lineage>
        <taxon>Eukaryota</taxon>
        <taxon>Viridiplantae</taxon>
        <taxon>Streptophyta</taxon>
        <taxon>Embryophyta</taxon>
        <taxon>Tracheophyta</taxon>
        <taxon>Spermatophyta</taxon>
        <taxon>Magnoliopsida</taxon>
        <taxon>eudicotyledons</taxon>
        <taxon>Gunneridae</taxon>
        <taxon>Pentapetalae</taxon>
        <taxon>rosids</taxon>
        <taxon>fabids</taxon>
        <taxon>Fabales</taxon>
        <taxon>Fabaceae</taxon>
        <taxon>Papilionoideae</taxon>
        <taxon>50 kb inversion clade</taxon>
        <taxon>NPAAA clade</taxon>
        <taxon>indigoferoid/millettioid clade</taxon>
        <taxon>Phaseoleae</taxon>
        <taxon>Clitoria</taxon>
    </lineage>
</organism>
<evidence type="ECO:0000259" key="8">
    <source>
        <dbReference type="Pfam" id="PF01490"/>
    </source>
</evidence>
<dbReference type="AlphaFoldDB" id="A0AAN9IR46"/>
<protein>
    <recommendedName>
        <fullName evidence="8">Amino acid transporter transmembrane domain-containing protein</fullName>
    </recommendedName>
</protein>
<gene>
    <name evidence="9" type="ORF">RJT34_19493</name>
</gene>
<evidence type="ECO:0000256" key="3">
    <source>
        <dbReference type="ARBA" id="ARBA00022692"/>
    </source>
</evidence>
<keyword evidence="6 7" id="KW-0472">Membrane</keyword>
<dbReference type="Proteomes" id="UP001359559">
    <property type="component" value="Unassembled WGS sequence"/>
</dbReference>
<comment type="caution">
    <text evidence="9">The sequence shown here is derived from an EMBL/GenBank/DDBJ whole genome shotgun (WGS) entry which is preliminary data.</text>
</comment>
<evidence type="ECO:0000256" key="5">
    <source>
        <dbReference type="ARBA" id="ARBA00022989"/>
    </source>
</evidence>
<keyword evidence="4" id="KW-0029">Amino-acid transport</keyword>
<reference evidence="9 10" key="1">
    <citation type="submission" date="2024-01" db="EMBL/GenBank/DDBJ databases">
        <title>The genomes of 5 underutilized Papilionoideae crops provide insights into root nodulation and disease resistance.</title>
        <authorList>
            <person name="Yuan L."/>
        </authorList>
    </citation>
    <scope>NUCLEOTIDE SEQUENCE [LARGE SCALE GENOMIC DNA]</scope>
    <source>
        <strain evidence="9">LY-2023</strain>
        <tissue evidence="9">Leaf</tissue>
    </source>
</reference>
<feature type="transmembrane region" description="Helical" evidence="7">
    <location>
        <begin position="332"/>
        <end position="349"/>
    </location>
</feature>
<feature type="transmembrane region" description="Helical" evidence="7">
    <location>
        <begin position="355"/>
        <end position="377"/>
    </location>
</feature>
<feature type="transmembrane region" description="Helical" evidence="7">
    <location>
        <begin position="389"/>
        <end position="408"/>
    </location>
</feature>
<feature type="transmembrane region" description="Helical" evidence="7">
    <location>
        <begin position="50"/>
        <end position="71"/>
    </location>
</feature>
<dbReference type="PANTHER" id="PTHR22950:SF349">
    <property type="entry name" value="AMINO ACID TRANSPORTER TRANSMEMBRANE DOMAIN-CONTAINING PROTEIN"/>
    <property type="match status" value="1"/>
</dbReference>
<feature type="transmembrane region" description="Helical" evidence="7">
    <location>
        <begin position="283"/>
        <end position="304"/>
    </location>
</feature>
<comment type="subcellular location">
    <subcellularLocation>
        <location evidence="1">Membrane</location>
        <topology evidence="1">Multi-pass membrane protein</topology>
    </subcellularLocation>
</comment>
<accession>A0AAN9IR46</accession>
<feature type="transmembrane region" description="Helical" evidence="7">
    <location>
        <begin position="25"/>
        <end position="44"/>
    </location>
</feature>
<dbReference type="EMBL" id="JAYKXN010000005">
    <property type="protein sequence ID" value="KAK7284740.1"/>
    <property type="molecule type" value="Genomic_DNA"/>
</dbReference>
<dbReference type="PANTHER" id="PTHR22950">
    <property type="entry name" value="AMINO ACID TRANSPORTER"/>
    <property type="match status" value="1"/>
</dbReference>
<feature type="transmembrane region" description="Helical" evidence="7">
    <location>
        <begin position="136"/>
        <end position="155"/>
    </location>
</feature>
<feature type="transmembrane region" description="Helical" evidence="7">
    <location>
        <begin position="103"/>
        <end position="124"/>
    </location>
</feature>
<evidence type="ECO:0000256" key="7">
    <source>
        <dbReference type="SAM" id="Phobius"/>
    </source>
</evidence>
<feature type="domain" description="Amino acid transporter transmembrane" evidence="8">
    <location>
        <begin position="18"/>
        <end position="411"/>
    </location>
</feature>
<feature type="transmembrane region" description="Helical" evidence="7">
    <location>
        <begin position="201"/>
        <end position="228"/>
    </location>
</feature>
<keyword evidence="5 7" id="KW-1133">Transmembrane helix</keyword>
<evidence type="ECO:0000256" key="6">
    <source>
        <dbReference type="ARBA" id="ARBA00023136"/>
    </source>
</evidence>
<sequence>MERDTKSIGTPLVESSKRATKLQTLGNIIVTVVGTGVLGLPFAFRIAGWVAGSLGVAIVGVSTYYCMLLLVMCREKLASEEPLGEAGTYGDLGYRSFGTPGRYVTEVIIVVAQCAGSVAYLVFIGQNLHSVFQPQGLSMASFIFLLVPFEIGLSWIGSLSALAPFSIFADVCNVLAMGIVVKEDIRLAIGEGFPFGERTTITSNIGGLPFAAGMAIFCFEGFGMTLALENSMQDRRKFPILLAQTFGGITLVYILFGFCGYMAFGEETRDIVTLNLPRNWSSLGVQIGLCLGLVFTFPVMLHPINEILEGKLRIILRNNNDSTTVLGNIGKYISRAVVVVGVAILASLVPEFGVFASFVGSTLCAMLSFVLPATFHLKLFGSSLPTWQKILDSIVFLSGLFFAVYGTYNTIVGV</sequence>
<evidence type="ECO:0000313" key="10">
    <source>
        <dbReference type="Proteomes" id="UP001359559"/>
    </source>
</evidence>
<evidence type="ECO:0000256" key="4">
    <source>
        <dbReference type="ARBA" id="ARBA00022970"/>
    </source>
</evidence>
<name>A0AAN9IR46_CLITE</name>
<evidence type="ECO:0000313" key="9">
    <source>
        <dbReference type="EMBL" id="KAK7284740.1"/>
    </source>
</evidence>
<dbReference type="Pfam" id="PF01490">
    <property type="entry name" value="Aa_trans"/>
    <property type="match status" value="1"/>
</dbReference>
<keyword evidence="10" id="KW-1185">Reference proteome</keyword>
<dbReference type="GO" id="GO:0005774">
    <property type="term" value="C:vacuolar membrane"/>
    <property type="evidence" value="ECO:0007669"/>
    <property type="project" value="TreeGrafter"/>
</dbReference>